<feature type="region of interest" description="Disordered" evidence="1">
    <location>
        <begin position="37"/>
        <end position="75"/>
    </location>
</feature>
<keyword evidence="3" id="KW-1185">Reference proteome</keyword>
<reference evidence="2 3" key="1">
    <citation type="journal article" date="2015" name="Genome Biol.">
        <title>Comparative genomics of Steinernema reveals deeply conserved gene regulatory networks.</title>
        <authorList>
            <person name="Dillman A.R."/>
            <person name="Macchietto M."/>
            <person name="Porter C.F."/>
            <person name="Rogers A."/>
            <person name="Williams B."/>
            <person name="Antoshechkin I."/>
            <person name="Lee M.M."/>
            <person name="Goodwin Z."/>
            <person name="Lu X."/>
            <person name="Lewis E.E."/>
            <person name="Goodrich-Blair H."/>
            <person name="Stock S.P."/>
            <person name="Adams B.J."/>
            <person name="Sternberg P.W."/>
            <person name="Mortazavi A."/>
        </authorList>
    </citation>
    <scope>NUCLEOTIDE SEQUENCE [LARGE SCALE GENOMIC DNA]</scope>
    <source>
        <strain evidence="2 3">ALL</strain>
    </source>
</reference>
<gene>
    <name evidence="2" type="ORF">L596_019135</name>
</gene>
<dbReference type="EMBL" id="AZBU02000005">
    <property type="protein sequence ID" value="TKR78311.1"/>
    <property type="molecule type" value="Genomic_DNA"/>
</dbReference>
<sequence length="158" mass="17904">MQPRLQALLRPLRPGRLGPVEPCRMWIRPLQRRVGCPGPRTPPRLRLPLQSPRKHGIRNRKRPALRGSGVHLGHQGQTQVQRLSRRRTRLLRGPLLYALAEGPTYREHRRPAAIKPRPSGAPRVSTLRRDCLQSHSRSTSSTALSVLGPQTIYSPQDN</sequence>
<protein>
    <submittedName>
        <fullName evidence="2">Uncharacterized protein</fullName>
    </submittedName>
</protein>
<organism evidence="2 3">
    <name type="scientific">Steinernema carpocapsae</name>
    <name type="common">Entomopathogenic nematode</name>
    <dbReference type="NCBI Taxonomy" id="34508"/>
    <lineage>
        <taxon>Eukaryota</taxon>
        <taxon>Metazoa</taxon>
        <taxon>Ecdysozoa</taxon>
        <taxon>Nematoda</taxon>
        <taxon>Chromadorea</taxon>
        <taxon>Rhabditida</taxon>
        <taxon>Tylenchina</taxon>
        <taxon>Panagrolaimomorpha</taxon>
        <taxon>Strongyloidoidea</taxon>
        <taxon>Steinernematidae</taxon>
        <taxon>Steinernema</taxon>
    </lineage>
</organism>
<accession>A0A4U5N8V1</accession>
<proteinExistence type="predicted"/>
<evidence type="ECO:0000313" key="3">
    <source>
        <dbReference type="Proteomes" id="UP000298663"/>
    </source>
</evidence>
<reference evidence="2 3" key="2">
    <citation type="journal article" date="2019" name="G3 (Bethesda)">
        <title>Hybrid Assembly of the Genome of the Entomopathogenic Nematode Steinernema carpocapsae Identifies the X-Chromosome.</title>
        <authorList>
            <person name="Serra L."/>
            <person name="Macchietto M."/>
            <person name="Macias-Munoz A."/>
            <person name="McGill C.J."/>
            <person name="Rodriguez I.M."/>
            <person name="Rodriguez B."/>
            <person name="Murad R."/>
            <person name="Mortazavi A."/>
        </authorList>
    </citation>
    <scope>NUCLEOTIDE SEQUENCE [LARGE SCALE GENOMIC DNA]</scope>
    <source>
        <strain evidence="2 3">ALL</strain>
    </source>
</reference>
<evidence type="ECO:0000313" key="2">
    <source>
        <dbReference type="EMBL" id="TKR78311.1"/>
    </source>
</evidence>
<feature type="region of interest" description="Disordered" evidence="1">
    <location>
        <begin position="107"/>
        <end position="158"/>
    </location>
</feature>
<comment type="caution">
    <text evidence="2">The sequence shown here is derived from an EMBL/GenBank/DDBJ whole genome shotgun (WGS) entry which is preliminary data.</text>
</comment>
<dbReference type="AlphaFoldDB" id="A0A4U5N8V1"/>
<name>A0A4U5N8V1_STECR</name>
<evidence type="ECO:0000256" key="1">
    <source>
        <dbReference type="SAM" id="MobiDB-lite"/>
    </source>
</evidence>
<dbReference type="Proteomes" id="UP000298663">
    <property type="component" value="Unassembled WGS sequence"/>
</dbReference>
<feature type="compositionally biased region" description="Basic residues" evidence="1">
    <location>
        <begin position="52"/>
        <end position="64"/>
    </location>
</feature>
<feature type="compositionally biased region" description="Low complexity" evidence="1">
    <location>
        <begin position="134"/>
        <end position="145"/>
    </location>
</feature>